<accession>A0A8H6QKG5</accession>
<name>A0A8H6QKG5_9EURO</name>
<evidence type="ECO:0000313" key="1">
    <source>
        <dbReference type="EMBL" id="KAF7174154.1"/>
    </source>
</evidence>
<dbReference type="Proteomes" id="UP000662466">
    <property type="component" value="Unassembled WGS sequence"/>
</dbReference>
<comment type="caution">
    <text evidence="1">The sequence shown here is derived from an EMBL/GenBank/DDBJ whole genome shotgun (WGS) entry which is preliminary data.</text>
</comment>
<dbReference type="AlphaFoldDB" id="A0A8H6QKG5"/>
<dbReference type="EMBL" id="JACBAF010001649">
    <property type="protein sequence ID" value="KAF7174154.1"/>
    <property type="molecule type" value="Genomic_DNA"/>
</dbReference>
<gene>
    <name evidence="1" type="ORF">CNMCM6106_008287</name>
</gene>
<reference evidence="1" key="1">
    <citation type="submission" date="2020-06" db="EMBL/GenBank/DDBJ databases">
        <title>Draft genome sequences of strains closely related to Aspergillus parafelis and Aspergillus hiratsukae.</title>
        <authorList>
            <person name="Dos Santos R.A.C."/>
            <person name="Rivero-Menendez O."/>
            <person name="Steenwyk J.L."/>
            <person name="Mead M.E."/>
            <person name="Goldman G.H."/>
            <person name="Alastruey-Izquierdo A."/>
            <person name="Rokas A."/>
        </authorList>
    </citation>
    <scope>NUCLEOTIDE SEQUENCE</scope>
    <source>
        <strain evidence="1">CNM-CM6106</strain>
    </source>
</reference>
<sequence length="114" mass="12246">MIVQDPRPDAAAEGHGPTQIPLHMDSLVVTAPSRPAAAAGWLDSRLIVSGRFILSSAARLAADGDLRGVVRGSINQELVIFLCLPQTPCAKSTWKGADNEYNLSMHVEWSARLL</sequence>
<protein>
    <submittedName>
        <fullName evidence="1">Uncharacterized protein</fullName>
    </submittedName>
</protein>
<proteinExistence type="predicted"/>
<evidence type="ECO:0000313" key="2">
    <source>
        <dbReference type="Proteomes" id="UP000662466"/>
    </source>
</evidence>
<organism evidence="1 2">
    <name type="scientific">Aspergillus hiratsukae</name>
    <dbReference type="NCBI Taxonomy" id="1194566"/>
    <lineage>
        <taxon>Eukaryota</taxon>
        <taxon>Fungi</taxon>
        <taxon>Dikarya</taxon>
        <taxon>Ascomycota</taxon>
        <taxon>Pezizomycotina</taxon>
        <taxon>Eurotiomycetes</taxon>
        <taxon>Eurotiomycetidae</taxon>
        <taxon>Eurotiales</taxon>
        <taxon>Aspergillaceae</taxon>
        <taxon>Aspergillus</taxon>
        <taxon>Aspergillus subgen. Fumigati</taxon>
    </lineage>
</organism>